<evidence type="ECO:0000256" key="6">
    <source>
        <dbReference type="RuleBase" id="RU363034"/>
    </source>
</evidence>
<keyword evidence="9" id="KW-1185">Reference proteome</keyword>
<feature type="chain" id="PRO_5047432859" evidence="7">
    <location>
        <begin position="18"/>
        <end position="248"/>
    </location>
</feature>
<evidence type="ECO:0000256" key="2">
    <source>
        <dbReference type="ARBA" id="ARBA00022670"/>
    </source>
</evidence>
<dbReference type="PROSITE" id="PS00134">
    <property type="entry name" value="TRYPSIN_HIS"/>
    <property type="match status" value="1"/>
</dbReference>
<accession>A0ABM1M4I4</accession>
<reference evidence="10" key="1">
    <citation type="submission" date="2025-08" db="UniProtKB">
        <authorList>
            <consortium name="RefSeq"/>
        </authorList>
    </citation>
    <scope>IDENTIFICATION</scope>
    <source>
        <tissue evidence="10">Whole Larva</tissue>
    </source>
</reference>
<dbReference type="InterPro" id="IPR009003">
    <property type="entry name" value="Peptidase_S1_PA"/>
</dbReference>
<organism evidence="9 10">
    <name type="scientific">Nicrophorus vespilloides</name>
    <name type="common">Boreal carrion beetle</name>
    <dbReference type="NCBI Taxonomy" id="110193"/>
    <lineage>
        <taxon>Eukaryota</taxon>
        <taxon>Metazoa</taxon>
        <taxon>Ecdysozoa</taxon>
        <taxon>Arthropoda</taxon>
        <taxon>Hexapoda</taxon>
        <taxon>Insecta</taxon>
        <taxon>Pterygota</taxon>
        <taxon>Neoptera</taxon>
        <taxon>Endopterygota</taxon>
        <taxon>Coleoptera</taxon>
        <taxon>Polyphaga</taxon>
        <taxon>Staphyliniformia</taxon>
        <taxon>Silphidae</taxon>
        <taxon>Nicrophorinae</taxon>
        <taxon>Nicrophorus</taxon>
    </lineage>
</organism>
<keyword evidence="7" id="KW-0732">Signal</keyword>
<keyword evidence="2 6" id="KW-0645">Protease</keyword>
<dbReference type="PROSITE" id="PS00135">
    <property type="entry name" value="TRYPSIN_SER"/>
    <property type="match status" value="1"/>
</dbReference>
<dbReference type="PRINTS" id="PR00722">
    <property type="entry name" value="CHYMOTRYPSIN"/>
</dbReference>
<evidence type="ECO:0000313" key="9">
    <source>
        <dbReference type="Proteomes" id="UP000695000"/>
    </source>
</evidence>
<name>A0ABM1M4I4_NICVS</name>
<dbReference type="InterPro" id="IPR050430">
    <property type="entry name" value="Peptidase_S1"/>
</dbReference>
<evidence type="ECO:0000256" key="4">
    <source>
        <dbReference type="ARBA" id="ARBA00022825"/>
    </source>
</evidence>
<dbReference type="SMART" id="SM00020">
    <property type="entry name" value="Tryp_SPc"/>
    <property type="match status" value="1"/>
</dbReference>
<feature type="signal peptide" evidence="7">
    <location>
        <begin position="1"/>
        <end position="17"/>
    </location>
</feature>
<dbReference type="Proteomes" id="UP000695000">
    <property type="component" value="Unplaced"/>
</dbReference>
<sequence>MFLKVALFTALVASVSAFRPRLDGRIVGGHDSNIVDFPYQLSLCYNGGHICGAVLISTKFAITAAHCTNGLPSHEPLTIRAGHSRLNEGFEVNISNIIQNPQFDPMYLDYDITVIELAEYLPVTPEVIPISMASADYPEDYEAIVSGWGALSETGTILSPILQSVSVKIMSRENCSKIFAGITERMVCAGAMEGGKDACQGDSGGPIVANGQLIGLVSWGYGCARPGYPGVYSNVASMRDFIGQNTGV</sequence>
<dbReference type="InterPro" id="IPR001254">
    <property type="entry name" value="Trypsin_dom"/>
</dbReference>
<evidence type="ECO:0000256" key="7">
    <source>
        <dbReference type="SAM" id="SignalP"/>
    </source>
</evidence>
<dbReference type="SUPFAM" id="SSF50494">
    <property type="entry name" value="Trypsin-like serine proteases"/>
    <property type="match status" value="1"/>
</dbReference>
<dbReference type="GeneID" id="108557475"/>
<dbReference type="PROSITE" id="PS50240">
    <property type="entry name" value="TRYPSIN_DOM"/>
    <property type="match status" value="1"/>
</dbReference>
<gene>
    <name evidence="10" type="primary">LOC108557475</name>
</gene>
<evidence type="ECO:0000313" key="10">
    <source>
        <dbReference type="RefSeq" id="XP_017769484.1"/>
    </source>
</evidence>
<evidence type="ECO:0000256" key="3">
    <source>
        <dbReference type="ARBA" id="ARBA00022801"/>
    </source>
</evidence>
<dbReference type="CDD" id="cd00190">
    <property type="entry name" value="Tryp_SPc"/>
    <property type="match status" value="1"/>
</dbReference>
<keyword evidence="3 6" id="KW-0378">Hydrolase</keyword>
<dbReference type="RefSeq" id="XP_017769484.1">
    <property type="nucleotide sequence ID" value="XM_017913995.1"/>
</dbReference>
<evidence type="ECO:0000259" key="8">
    <source>
        <dbReference type="PROSITE" id="PS50240"/>
    </source>
</evidence>
<protein>
    <submittedName>
        <fullName evidence="10">Trypsin-1-like</fullName>
    </submittedName>
</protein>
<comment type="similarity">
    <text evidence="1">Belongs to the peptidase S1 family.</text>
</comment>
<evidence type="ECO:0000256" key="1">
    <source>
        <dbReference type="ARBA" id="ARBA00007664"/>
    </source>
</evidence>
<keyword evidence="4 6" id="KW-0720">Serine protease</keyword>
<dbReference type="InterPro" id="IPR018114">
    <property type="entry name" value="TRYPSIN_HIS"/>
</dbReference>
<evidence type="ECO:0000256" key="5">
    <source>
        <dbReference type="ARBA" id="ARBA00023157"/>
    </source>
</evidence>
<dbReference type="PANTHER" id="PTHR24276">
    <property type="entry name" value="POLYSERASE-RELATED"/>
    <property type="match status" value="1"/>
</dbReference>
<feature type="domain" description="Peptidase S1" evidence="8">
    <location>
        <begin position="26"/>
        <end position="247"/>
    </location>
</feature>
<dbReference type="InterPro" id="IPR033116">
    <property type="entry name" value="TRYPSIN_SER"/>
</dbReference>
<proteinExistence type="inferred from homology"/>
<dbReference type="InterPro" id="IPR043504">
    <property type="entry name" value="Peptidase_S1_PA_chymotrypsin"/>
</dbReference>
<dbReference type="Pfam" id="PF00089">
    <property type="entry name" value="Trypsin"/>
    <property type="match status" value="1"/>
</dbReference>
<keyword evidence="5" id="KW-1015">Disulfide bond</keyword>
<dbReference type="PANTHER" id="PTHR24276:SF91">
    <property type="entry name" value="AT26814P-RELATED"/>
    <property type="match status" value="1"/>
</dbReference>
<dbReference type="InterPro" id="IPR001314">
    <property type="entry name" value="Peptidase_S1A"/>
</dbReference>
<dbReference type="Gene3D" id="2.40.10.10">
    <property type="entry name" value="Trypsin-like serine proteases"/>
    <property type="match status" value="1"/>
</dbReference>